<protein>
    <submittedName>
        <fullName evidence="6">Succinate dehydrogenase/fumarate reductase flavoprotein subunit</fullName>
    </submittedName>
</protein>
<proteinExistence type="predicted"/>
<dbReference type="PANTHER" id="PTHR43400">
    <property type="entry name" value="FUMARATE REDUCTASE"/>
    <property type="match status" value="1"/>
</dbReference>
<feature type="domain" description="FAD-dependent oxidoreductase 2 FAD-binding" evidence="5">
    <location>
        <begin position="17"/>
        <end position="547"/>
    </location>
</feature>
<reference evidence="6 7" key="1">
    <citation type="submission" date="2019-03" db="EMBL/GenBank/DDBJ databases">
        <title>Genomic Encyclopedia of Archaeal and Bacterial Type Strains, Phase II (KMG-II): from individual species to whole genera.</title>
        <authorList>
            <person name="Goeker M."/>
        </authorList>
    </citation>
    <scope>NUCLEOTIDE SEQUENCE [LARGE SCALE GENOMIC DNA]</scope>
    <source>
        <strain evidence="6 7">DSM 45499</strain>
    </source>
</reference>
<keyword evidence="3" id="KW-0274">FAD</keyword>
<evidence type="ECO:0000259" key="5">
    <source>
        <dbReference type="Pfam" id="PF00890"/>
    </source>
</evidence>
<dbReference type="PANTHER" id="PTHR43400:SF10">
    <property type="entry name" value="3-OXOSTEROID 1-DEHYDROGENASE"/>
    <property type="match status" value="1"/>
</dbReference>
<accession>A0A4R7W189</accession>
<keyword evidence="2" id="KW-0285">Flavoprotein</keyword>
<dbReference type="Pfam" id="PF00890">
    <property type="entry name" value="FAD_binding_2"/>
    <property type="match status" value="1"/>
</dbReference>
<gene>
    <name evidence="6" type="ORF">CLV71_102290</name>
</gene>
<dbReference type="InterPro" id="IPR003953">
    <property type="entry name" value="FAD-dep_OxRdtase_2_FAD-bd"/>
</dbReference>
<evidence type="ECO:0000256" key="4">
    <source>
        <dbReference type="ARBA" id="ARBA00023002"/>
    </source>
</evidence>
<dbReference type="OrthoDB" id="9813348at2"/>
<comment type="caution">
    <text evidence="6">The sequence shown here is derived from an EMBL/GenBank/DDBJ whole genome shotgun (WGS) entry which is preliminary data.</text>
</comment>
<evidence type="ECO:0000313" key="7">
    <source>
        <dbReference type="Proteomes" id="UP000294927"/>
    </source>
</evidence>
<dbReference type="RefSeq" id="WP_133901489.1">
    <property type="nucleotide sequence ID" value="NZ_SOCP01000002.1"/>
</dbReference>
<dbReference type="SUPFAM" id="SSF56425">
    <property type="entry name" value="Succinate dehydrogenase/fumarate reductase flavoprotein, catalytic domain"/>
    <property type="match status" value="1"/>
</dbReference>
<dbReference type="EMBL" id="SOCP01000002">
    <property type="protein sequence ID" value="TDV56224.1"/>
    <property type="molecule type" value="Genomic_DNA"/>
</dbReference>
<dbReference type="GO" id="GO:0033765">
    <property type="term" value="F:steroid dehydrogenase activity, acting on the CH-CH group of donors"/>
    <property type="evidence" value="ECO:0007669"/>
    <property type="project" value="UniProtKB-ARBA"/>
</dbReference>
<dbReference type="AlphaFoldDB" id="A0A4R7W189"/>
<dbReference type="InterPro" id="IPR050315">
    <property type="entry name" value="FAD-oxidoreductase_2"/>
</dbReference>
<dbReference type="GO" id="GO:0008202">
    <property type="term" value="P:steroid metabolic process"/>
    <property type="evidence" value="ECO:0007669"/>
    <property type="project" value="UniProtKB-ARBA"/>
</dbReference>
<dbReference type="InterPro" id="IPR036188">
    <property type="entry name" value="FAD/NAD-bd_sf"/>
</dbReference>
<dbReference type="InterPro" id="IPR027477">
    <property type="entry name" value="Succ_DH/fumarate_Rdtase_cat_sf"/>
</dbReference>
<organism evidence="6 7">
    <name type="scientific">Actinophytocola oryzae</name>
    <dbReference type="NCBI Taxonomy" id="502181"/>
    <lineage>
        <taxon>Bacteria</taxon>
        <taxon>Bacillati</taxon>
        <taxon>Actinomycetota</taxon>
        <taxon>Actinomycetes</taxon>
        <taxon>Pseudonocardiales</taxon>
        <taxon>Pseudonocardiaceae</taxon>
    </lineage>
</organism>
<keyword evidence="4" id="KW-0560">Oxidoreductase</keyword>
<dbReference type="Proteomes" id="UP000294927">
    <property type="component" value="Unassembled WGS sequence"/>
</dbReference>
<comment type="cofactor">
    <cofactor evidence="1">
        <name>FAD</name>
        <dbReference type="ChEBI" id="CHEBI:57692"/>
    </cofactor>
</comment>
<evidence type="ECO:0000256" key="3">
    <source>
        <dbReference type="ARBA" id="ARBA00022827"/>
    </source>
</evidence>
<evidence type="ECO:0000313" key="6">
    <source>
        <dbReference type="EMBL" id="TDV56224.1"/>
    </source>
</evidence>
<dbReference type="Gene3D" id="3.90.700.10">
    <property type="entry name" value="Succinate dehydrogenase/fumarate reductase flavoprotein, catalytic domain"/>
    <property type="match status" value="1"/>
</dbReference>
<evidence type="ECO:0000256" key="2">
    <source>
        <dbReference type="ARBA" id="ARBA00022630"/>
    </source>
</evidence>
<keyword evidence="7" id="KW-1185">Reference proteome</keyword>
<sequence length="568" mass="59844">MAFEPPVPFSDEVTDADVVVVGSGGAGLTAALVAAVGGASVVVLEKADQLGGTTALSGGGVWAPLNPHEAEQGVPDSVEDVVAYLRAISDDDADDRLLLAYAHNARAMVEYLETRAGLSFRAYPGRGTTWDYRSEVAGARQGGRGIDSGPVSLEPLGQAWVDLIRMGPQSAWVFDKFVYYADSLHARTPAAGGRPKMAAQDIVVRGPSGRPTEVVANGTALVTQLLRGCLERGVRVFTGVRVRDLVVTDGRVTGVRAEYGGESRPVSARRGVVLATGGFTHNPELVAAHLPGRTIDYTCDVTSNEGDGLTMGVAAGAATAGIGDAWWIPAFLFTDPNNPASTGSMIREDRCLPHTMMVNRQGVRFVNEAMNYYDIVKSFERPGEESNLPAWLIFDSQALARYGVLRNAPWPADGSTPDWLRAAETLSALAGECGLDPEVLERTVAEFNEHADAGVDPLFHRGESPWDLTWGDADHLPNPSLGPVEKGPFYALEVTGGAFSTKGGLRLDDHGRVLGEATGAPIPGLYAAGNVSNCALPGAYPGVGATLGPAMTFGYLIGRELGTDDDND</sequence>
<dbReference type="SUPFAM" id="SSF51905">
    <property type="entry name" value="FAD/NAD(P)-binding domain"/>
    <property type="match status" value="1"/>
</dbReference>
<evidence type="ECO:0000256" key="1">
    <source>
        <dbReference type="ARBA" id="ARBA00001974"/>
    </source>
</evidence>
<dbReference type="Gene3D" id="3.50.50.60">
    <property type="entry name" value="FAD/NAD(P)-binding domain"/>
    <property type="match status" value="2"/>
</dbReference>
<name>A0A4R7W189_9PSEU</name>